<dbReference type="OrthoDB" id="201750at2759"/>
<dbReference type="Gramene" id="KMS99567">
    <property type="protein sequence ID" value="KMS99567"/>
    <property type="gene ID" value="BVRB_1g022630"/>
</dbReference>
<dbReference type="EMBL" id="KQ090213">
    <property type="protein sequence ID" value="KMS99567.1"/>
    <property type="molecule type" value="Genomic_DNA"/>
</dbReference>
<dbReference type="Pfam" id="PF12680">
    <property type="entry name" value="SnoaL_2"/>
    <property type="match status" value="1"/>
</dbReference>
<dbReference type="Proteomes" id="UP000035740">
    <property type="component" value="Unassembled WGS sequence"/>
</dbReference>
<feature type="domain" description="SnoaL-like" evidence="1">
    <location>
        <begin position="80"/>
        <end position="174"/>
    </location>
</feature>
<dbReference type="eggNOG" id="ENOG502RXGM">
    <property type="taxonomic scope" value="Eukaryota"/>
</dbReference>
<proteinExistence type="predicted"/>
<dbReference type="PANTHER" id="PTHR33698">
    <property type="entry name" value="NUCLEAR TRANSPORT FACTOR 2 (NTF2)-LIKE PROTEIN"/>
    <property type="match status" value="1"/>
</dbReference>
<dbReference type="PANTHER" id="PTHR33698:SF3">
    <property type="entry name" value="OS09G0266000 PROTEIN"/>
    <property type="match status" value="1"/>
</dbReference>
<gene>
    <name evidence="2" type="ORF">BVRB_1g022630</name>
</gene>
<evidence type="ECO:0000259" key="1">
    <source>
        <dbReference type="Pfam" id="PF12680"/>
    </source>
</evidence>
<dbReference type="AlphaFoldDB" id="A0A0J8BHP0"/>
<name>A0A0J8BHP0_BETVV</name>
<evidence type="ECO:0000313" key="2">
    <source>
        <dbReference type="EMBL" id="KMS99567.1"/>
    </source>
</evidence>
<keyword evidence="3" id="KW-1185">Reference proteome</keyword>
<protein>
    <recommendedName>
        <fullName evidence="1">SnoaL-like domain-containing protein</fullName>
    </recommendedName>
</protein>
<sequence>MSHVHSNCCLTFTARITSKPRNHNQHHNHHLLHLSLFPPNSSTVSRKRGITFRASLDNPLPPISLDQTNPFQLIPASDIVRNFYGGINRHDLASVEPLIAPNCVYEDLVFPSPFVGRKSILEFFGKFIDYVSTDLQFVIDAISEEDSTTVGVTWHLEWKGRPFPFSKGCSFYRLGIKNGIRQIIYARDSVEPAIKPGESALIAIRGVTWLLQRFPKLAEWI</sequence>
<dbReference type="KEGG" id="bvg:104905846"/>
<dbReference type="Gene3D" id="3.10.450.50">
    <property type="match status" value="1"/>
</dbReference>
<evidence type="ECO:0000313" key="3">
    <source>
        <dbReference type="Proteomes" id="UP000035740"/>
    </source>
</evidence>
<dbReference type="InterPro" id="IPR032710">
    <property type="entry name" value="NTF2-like_dom_sf"/>
</dbReference>
<dbReference type="SUPFAM" id="SSF54427">
    <property type="entry name" value="NTF2-like"/>
    <property type="match status" value="1"/>
</dbReference>
<dbReference type="OMA" id="GADCATE"/>
<reference evidence="2 3" key="1">
    <citation type="journal article" date="2014" name="Nature">
        <title>The genome of the recently domesticated crop plant sugar beet (Beta vulgaris).</title>
        <authorList>
            <person name="Dohm J.C."/>
            <person name="Minoche A.E."/>
            <person name="Holtgrawe D."/>
            <person name="Capella-Gutierrez S."/>
            <person name="Zakrzewski F."/>
            <person name="Tafer H."/>
            <person name="Rupp O."/>
            <person name="Sorensen T.R."/>
            <person name="Stracke R."/>
            <person name="Reinhardt R."/>
            <person name="Goesmann A."/>
            <person name="Kraft T."/>
            <person name="Schulz B."/>
            <person name="Stadler P.F."/>
            <person name="Schmidt T."/>
            <person name="Gabaldon T."/>
            <person name="Lehrach H."/>
            <person name="Weisshaar B."/>
            <person name="Himmelbauer H."/>
        </authorList>
    </citation>
    <scope>NUCLEOTIDE SEQUENCE [LARGE SCALE GENOMIC DNA]</scope>
    <source>
        <tissue evidence="2">Taproot</tissue>
    </source>
</reference>
<dbReference type="InterPro" id="IPR037401">
    <property type="entry name" value="SnoaL-like"/>
</dbReference>
<organism evidence="2 3">
    <name type="scientific">Beta vulgaris subsp. vulgaris</name>
    <name type="common">Beet</name>
    <dbReference type="NCBI Taxonomy" id="3555"/>
    <lineage>
        <taxon>Eukaryota</taxon>
        <taxon>Viridiplantae</taxon>
        <taxon>Streptophyta</taxon>
        <taxon>Embryophyta</taxon>
        <taxon>Tracheophyta</taxon>
        <taxon>Spermatophyta</taxon>
        <taxon>Magnoliopsida</taxon>
        <taxon>eudicotyledons</taxon>
        <taxon>Gunneridae</taxon>
        <taxon>Pentapetalae</taxon>
        <taxon>Caryophyllales</taxon>
        <taxon>Chenopodiaceae</taxon>
        <taxon>Betoideae</taxon>
        <taxon>Beta</taxon>
    </lineage>
</organism>
<accession>A0A0J8BHP0</accession>